<comment type="catalytic activity">
    <reaction evidence="1 10">
        <text>Random hydrolysis of (1-&gt;6)-alpha-D-mannosidic linkages in unbranched (1-&gt;6)-mannans.</text>
        <dbReference type="EC" id="3.2.1.101"/>
    </reaction>
</comment>
<feature type="transmembrane region" description="Helical" evidence="12">
    <location>
        <begin position="424"/>
        <end position="445"/>
    </location>
</feature>
<accession>A0AAE0NYI6</accession>
<gene>
    <name evidence="13" type="ORF">B0H63DRAFT_388858</name>
</gene>
<comment type="subcellular location">
    <subcellularLocation>
        <location evidence="2">Endomembrane system</location>
    </subcellularLocation>
</comment>
<evidence type="ECO:0000256" key="5">
    <source>
        <dbReference type="ARBA" id="ARBA00022729"/>
    </source>
</evidence>
<keyword evidence="12" id="KW-1133">Transmembrane helix</keyword>
<dbReference type="GO" id="GO:0009272">
    <property type="term" value="P:fungal-type cell wall biogenesis"/>
    <property type="evidence" value="ECO:0007669"/>
    <property type="project" value="TreeGrafter"/>
</dbReference>
<evidence type="ECO:0000256" key="3">
    <source>
        <dbReference type="ARBA" id="ARBA00009699"/>
    </source>
</evidence>
<reference evidence="13" key="2">
    <citation type="submission" date="2023-06" db="EMBL/GenBank/DDBJ databases">
        <authorList>
            <consortium name="Lawrence Berkeley National Laboratory"/>
            <person name="Haridas S."/>
            <person name="Hensen N."/>
            <person name="Bonometti L."/>
            <person name="Westerberg I."/>
            <person name="Brannstrom I.O."/>
            <person name="Guillou S."/>
            <person name="Cros-Aarteil S."/>
            <person name="Calhoun S."/>
            <person name="Kuo A."/>
            <person name="Mondo S."/>
            <person name="Pangilinan J."/>
            <person name="Riley R."/>
            <person name="LaButti K."/>
            <person name="Andreopoulos B."/>
            <person name="Lipzen A."/>
            <person name="Chen C."/>
            <person name="Yanf M."/>
            <person name="Daum C."/>
            <person name="Ng V."/>
            <person name="Clum A."/>
            <person name="Steindorff A."/>
            <person name="Ohm R."/>
            <person name="Martin F."/>
            <person name="Silar P."/>
            <person name="Natvig D."/>
            <person name="Lalanne C."/>
            <person name="Gautier V."/>
            <person name="Ament-velasquez S.L."/>
            <person name="Kruys A."/>
            <person name="Hutchinson M.I."/>
            <person name="Powell A.J."/>
            <person name="Barry K."/>
            <person name="Miller A.N."/>
            <person name="Grigoriev I.V."/>
            <person name="Debuchy R."/>
            <person name="Gladieux P."/>
            <person name="Thoren M.H."/>
            <person name="Johannesson H."/>
        </authorList>
    </citation>
    <scope>NUCLEOTIDE SEQUENCE</scope>
    <source>
        <strain evidence="13">CBS 232.78</strain>
    </source>
</reference>
<keyword evidence="9 10" id="KW-0326">Glycosidase</keyword>
<dbReference type="SUPFAM" id="SSF48208">
    <property type="entry name" value="Six-hairpin glycosidases"/>
    <property type="match status" value="1"/>
</dbReference>
<dbReference type="FunFam" id="1.50.10.20:FF:000006">
    <property type="entry name" value="Mannan endo-1,6-alpha-mannosidase"/>
    <property type="match status" value="1"/>
</dbReference>
<evidence type="ECO:0000313" key="14">
    <source>
        <dbReference type="Proteomes" id="UP001285441"/>
    </source>
</evidence>
<evidence type="ECO:0000256" key="9">
    <source>
        <dbReference type="ARBA" id="ARBA00023295"/>
    </source>
</evidence>
<keyword evidence="14" id="KW-1185">Reference proteome</keyword>
<comment type="caution">
    <text evidence="13">The sequence shown here is derived from an EMBL/GenBank/DDBJ whole genome shotgun (WGS) entry which is preliminary data.</text>
</comment>
<evidence type="ECO:0000256" key="12">
    <source>
        <dbReference type="SAM" id="Phobius"/>
    </source>
</evidence>
<dbReference type="InterPro" id="IPR014480">
    <property type="entry name" value="Mannan-1_6-alpha_mannosidase"/>
</dbReference>
<evidence type="ECO:0000256" key="11">
    <source>
        <dbReference type="SAM" id="MobiDB-lite"/>
    </source>
</evidence>
<keyword evidence="8" id="KW-0325">Glycoprotein</keyword>
<dbReference type="PANTHER" id="PTHR12145">
    <property type="entry name" value="MANNAN ENDO-1,6-ALPHA-MANNOSIDASE DCW1"/>
    <property type="match status" value="1"/>
</dbReference>
<protein>
    <recommendedName>
        <fullName evidence="4 10">Mannan endo-1,6-alpha-mannosidase</fullName>
        <ecNumber evidence="4 10">3.2.1.101</ecNumber>
    </recommendedName>
</protein>
<keyword evidence="7 12" id="KW-0472">Membrane</keyword>
<comment type="similarity">
    <text evidence="3 10">Belongs to the glycosyl hydrolase 76 family.</text>
</comment>
<reference evidence="13" key="1">
    <citation type="journal article" date="2023" name="Mol. Phylogenet. Evol.">
        <title>Genome-scale phylogeny and comparative genomics of the fungal order Sordariales.</title>
        <authorList>
            <person name="Hensen N."/>
            <person name="Bonometti L."/>
            <person name="Westerberg I."/>
            <person name="Brannstrom I.O."/>
            <person name="Guillou S."/>
            <person name="Cros-Aarteil S."/>
            <person name="Calhoun S."/>
            <person name="Haridas S."/>
            <person name="Kuo A."/>
            <person name="Mondo S."/>
            <person name="Pangilinan J."/>
            <person name="Riley R."/>
            <person name="LaButti K."/>
            <person name="Andreopoulos B."/>
            <person name="Lipzen A."/>
            <person name="Chen C."/>
            <person name="Yan M."/>
            <person name="Daum C."/>
            <person name="Ng V."/>
            <person name="Clum A."/>
            <person name="Steindorff A."/>
            <person name="Ohm R.A."/>
            <person name="Martin F."/>
            <person name="Silar P."/>
            <person name="Natvig D.O."/>
            <person name="Lalanne C."/>
            <person name="Gautier V."/>
            <person name="Ament-Velasquez S.L."/>
            <person name="Kruys A."/>
            <person name="Hutchinson M.I."/>
            <person name="Powell A.J."/>
            <person name="Barry K."/>
            <person name="Miller A.N."/>
            <person name="Grigoriev I.V."/>
            <person name="Debuchy R."/>
            <person name="Gladieux P."/>
            <person name="Hiltunen Thoren M."/>
            <person name="Johannesson H."/>
        </authorList>
    </citation>
    <scope>NUCLEOTIDE SEQUENCE</scope>
    <source>
        <strain evidence="13">CBS 232.78</strain>
    </source>
</reference>
<proteinExistence type="inferred from homology"/>
<dbReference type="Pfam" id="PF03663">
    <property type="entry name" value="Glyco_hydro_76"/>
    <property type="match status" value="1"/>
</dbReference>
<evidence type="ECO:0000256" key="4">
    <source>
        <dbReference type="ARBA" id="ARBA00012350"/>
    </source>
</evidence>
<dbReference type="AlphaFoldDB" id="A0AAE0NYI6"/>
<evidence type="ECO:0000256" key="2">
    <source>
        <dbReference type="ARBA" id="ARBA00004308"/>
    </source>
</evidence>
<dbReference type="GO" id="GO:0016052">
    <property type="term" value="P:carbohydrate catabolic process"/>
    <property type="evidence" value="ECO:0007669"/>
    <property type="project" value="InterPro"/>
</dbReference>
<dbReference type="EMBL" id="JAULSW010000002">
    <property type="protein sequence ID" value="KAK3389986.1"/>
    <property type="molecule type" value="Genomic_DNA"/>
</dbReference>
<dbReference type="InterPro" id="IPR005198">
    <property type="entry name" value="Glyco_hydro_76"/>
</dbReference>
<sequence>MALVAAGAHAALDVDLTSPGSIKMNAKTIAANLMTYYKGNQPGQIPGVLPGPPPLGPYYWWEGGALWGTLIDYWQYTNDAQYNNEIEHSLIFQANSPSNNYMPPNWTASLGNDDQGFWGMSAMLAAETNFKNPPPSDPQWLALAQGVFNTQVERWDTQYCNGGLRWQIPLANNGYNYKNSIANAILFNLAARLARYTGNNTYADWAVRSWDWTKAVGYIDKDYNIYDGAHVETNCTDINRAQFSYTAAIFIQGLGFMYNHTKGAEPWTSRLAGLTNRTLSIFFPDGIATEVSCELANVVQCTTDMLSFKGYVHRWLSQTVLMAPYLGSKISPVLRTSAQGMAKSCNADGVCGFRWNRGSYEGNTGAGQQMNALGALMGLLVEEEVSKAPVTSSTGGTSEGNPNAGGNPNLEVMPMAPITAADTVGASIITAVMILSMLGGLAWMVSTLNEGLRRRDERTEGKKKVYVPGPVTTAEVFGLEKV</sequence>
<dbReference type="GO" id="GO:0008496">
    <property type="term" value="F:mannan endo-1,6-alpha-mannosidase activity"/>
    <property type="evidence" value="ECO:0007669"/>
    <property type="project" value="UniProtKB-UniRule"/>
</dbReference>
<evidence type="ECO:0000256" key="6">
    <source>
        <dbReference type="ARBA" id="ARBA00022801"/>
    </source>
</evidence>
<evidence type="ECO:0000256" key="7">
    <source>
        <dbReference type="ARBA" id="ARBA00023136"/>
    </source>
</evidence>
<keyword evidence="6 10" id="KW-0378">Hydrolase</keyword>
<evidence type="ECO:0000256" key="1">
    <source>
        <dbReference type="ARBA" id="ARBA00001452"/>
    </source>
</evidence>
<dbReference type="Gene3D" id="1.50.10.20">
    <property type="match status" value="1"/>
</dbReference>
<name>A0AAE0NYI6_9PEZI</name>
<feature type="compositionally biased region" description="Polar residues" evidence="11">
    <location>
        <begin position="389"/>
        <end position="406"/>
    </location>
</feature>
<organism evidence="13 14">
    <name type="scientific">Podospora didyma</name>
    <dbReference type="NCBI Taxonomy" id="330526"/>
    <lineage>
        <taxon>Eukaryota</taxon>
        <taxon>Fungi</taxon>
        <taxon>Dikarya</taxon>
        <taxon>Ascomycota</taxon>
        <taxon>Pezizomycotina</taxon>
        <taxon>Sordariomycetes</taxon>
        <taxon>Sordariomycetidae</taxon>
        <taxon>Sordariales</taxon>
        <taxon>Podosporaceae</taxon>
        <taxon>Podospora</taxon>
    </lineage>
</organism>
<keyword evidence="12" id="KW-0812">Transmembrane</keyword>
<dbReference type="PIRSF" id="PIRSF016302">
    <property type="entry name" value="Man_a_manosd"/>
    <property type="match status" value="1"/>
</dbReference>
<dbReference type="GO" id="GO:0012505">
    <property type="term" value="C:endomembrane system"/>
    <property type="evidence" value="ECO:0007669"/>
    <property type="project" value="UniProtKB-SubCell"/>
</dbReference>
<evidence type="ECO:0000313" key="13">
    <source>
        <dbReference type="EMBL" id="KAK3389986.1"/>
    </source>
</evidence>
<evidence type="ECO:0000256" key="8">
    <source>
        <dbReference type="ARBA" id="ARBA00023180"/>
    </source>
</evidence>
<dbReference type="InterPro" id="IPR008928">
    <property type="entry name" value="6-hairpin_glycosidase_sf"/>
</dbReference>
<dbReference type="Proteomes" id="UP001285441">
    <property type="component" value="Unassembled WGS sequence"/>
</dbReference>
<feature type="region of interest" description="Disordered" evidence="11">
    <location>
        <begin position="388"/>
        <end position="408"/>
    </location>
</feature>
<evidence type="ECO:0000256" key="10">
    <source>
        <dbReference type="PIRNR" id="PIRNR016302"/>
    </source>
</evidence>
<dbReference type="EC" id="3.2.1.101" evidence="4 10"/>
<dbReference type="PANTHER" id="PTHR12145:SF36">
    <property type="entry name" value="MANNAN ENDO-1,6-ALPHA-MANNOSIDASE DCW1"/>
    <property type="match status" value="1"/>
</dbReference>
<keyword evidence="5" id="KW-0732">Signal</keyword>